<keyword evidence="3 7" id="KW-0378">Hydrolase</keyword>
<dbReference type="CDD" id="cd18616">
    <property type="entry name" value="GH43_ABN-like"/>
    <property type="match status" value="1"/>
</dbReference>
<sequence>MKNLLPFLLCISMIHQAAAQATYTNPVFDHDFPDPNVLKGKDGYFYAYSTQSDWRRQNAGGPYIMPILRSKNLVQWEHVGDALSKRPTWKKEGGIWAPDALVYRGKYMLYYSFSTWGDPNPGVGIAVSNDPKGPFEDKGKLFLSEEVGVKNSIDAFVYEDKNTPYIFWGSFKGIYCAELSKDGLQRKGDTIRITGDKYEGSYVYKRGGYYYYFGSAGSCCEGAKSTYHVMVGRSTSIKGPYVDKAGVPLLNNGGTMLLKANTGEEGFLGPGHNGDIITDKNGDTWMLYHAFHKKNDKRGRVMLLDKIEWVDGWPVIKGAAPSVGPQPAPVF</sequence>
<dbReference type="Pfam" id="PF04616">
    <property type="entry name" value="Glyco_hydro_43"/>
    <property type="match status" value="1"/>
</dbReference>
<evidence type="ECO:0000256" key="7">
    <source>
        <dbReference type="RuleBase" id="RU361187"/>
    </source>
</evidence>
<dbReference type="InterPro" id="IPR050727">
    <property type="entry name" value="GH43_arabinanases"/>
</dbReference>
<protein>
    <submittedName>
        <fullName evidence="9">Arabinan endo-1,5-alpha-L-arabinosidase</fullName>
    </submittedName>
</protein>
<feature type="site" description="Important for catalytic activity, responsible for pKa modulation of the active site Glu and correct orientation of both the proton donor and substrate" evidence="6">
    <location>
        <position position="154"/>
    </location>
</feature>
<evidence type="ECO:0000256" key="5">
    <source>
        <dbReference type="PIRSR" id="PIRSR606710-1"/>
    </source>
</evidence>
<dbReference type="RefSeq" id="WP_123848367.1">
    <property type="nucleotide sequence ID" value="NZ_RPDH01000002.1"/>
</dbReference>
<dbReference type="SUPFAM" id="SSF75005">
    <property type="entry name" value="Arabinanase/levansucrase/invertase"/>
    <property type="match status" value="1"/>
</dbReference>
<evidence type="ECO:0000256" key="4">
    <source>
        <dbReference type="ARBA" id="ARBA00023295"/>
    </source>
</evidence>
<reference evidence="9 10" key="1">
    <citation type="submission" date="2018-11" db="EMBL/GenBank/DDBJ databases">
        <title>Chitinophaga lutea sp.nov., isolate from arsenic contaminated soil.</title>
        <authorList>
            <person name="Zong Y."/>
        </authorList>
    </citation>
    <scope>NUCLEOTIDE SEQUENCE [LARGE SCALE GENOMIC DNA]</scope>
    <source>
        <strain evidence="9 10">ZY74</strain>
    </source>
</reference>
<dbReference type="InterPro" id="IPR023296">
    <property type="entry name" value="Glyco_hydro_beta-prop_sf"/>
</dbReference>
<dbReference type="PANTHER" id="PTHR43301:SF3">
    <property type="entry name" value="ARABINAN ENDO-1,5-ALPHA-L-ARABINOSIDASE A-RELATED"/>
    <property type="match status" value="1"/>
</dbReference>
<keyword evidence="8" id="KW-0732">Signal</keyword>
<dbReference type="OrthoDB" id="9801455at2"/>
<dbReference type="Proteomes" id="UP000278351">
    <property type="component" value="Unassembled WGS sequence"/>
</dbReference>
<gene>
    <name evidence="9" type="ORF">EGT74_20460</name>
</gene>
<comment type="similarity">
    <text evidence="2 7">Belongs to the glycosyl hydrolase 43 family.</text>
</comment>
<dbReference type="Gene3D" id="2.115.10.20">
    <property type="entry name" value="Glycosyl hydrolase domain, family 43"/>
    <property type="match status" value="1"/>
</dbReference>
<feature type="chain" id="PRO_5018304840" evidence="8">
    <location>
        <begin position="18"/>
        <end position="331"/>
    </location>
</feature>
<proteinExistence type="inferred from homology"/>
<dbReference type="GO" id="GO:0004553">
    <property type="term" value="F:hydrolase activity, hydrolyzing O-glycosyl compounds"/>
    <property type="evidence" value="ECO:0007669"/>
    <property type="project" value="InterPro"/>
</dbReference>
<evidence type="ECO:0000256" key="1">
    <source>
        <dbReference type="ARBA" id="ARBA00004834"/>
    </source>
</evidence>
<evidence type="ECO:0000256" key="3">
    <source>
        <dbReference type="ARBA" id="ARBA00022801"/>
    </source>
</evidence>
<dbReference type="EMBL" id="RPDH01000002">
    <property type="protein sequence ID" value="RPE09370.1"/>
    <property type="molecule type" value="Genomic_DNA"/>
</dbReference>
<evidence type="ECO:0000256" key="8">
    <source>
        <dbReference type="SAM" id="SignalP"/>
    </source>
</evidence>
<keyword evidence="10" id="KW-1185">Reference proteome</keyword>
<evidence type="ECO:0000313" key="9">
    <source>
        <dbReference type="EMBL" id="RPE09370.1"/>
    </source>
</evidence>
<name>A0A3N4Q0A3_9BACT</name>
<evidence type="ECO:0000256" key="2">
    <source>
        <dbReference type="ARBA" id="ARBA00009865"/>
    </source>
</evidence>
<feature type="signal peptide" evidence="8">
    <location>
        <begin position="1"/>
        <end position="17"/>
    </location>
</feature>
<dbReference type="PANTHER" id="PTHR43301">
    <property type="entry name" value="ARABINAN ENDO-1,5-ALPHA-L-ARABINOSIDASE"/>
    <property type="match status" value="1"/>
</dbReference>
<comment type="pathway">
    <text evidence="1">Glycan metabolism; L-arabinan degradation.</text>
</comment>
<evidence type="ECO:0000256" key="6">
    <source>
        <dbReference type="PIRSR" id="PIRSR606710-2"/>
    </source>
</evidence>
<dbReference type="GO" id="GO:0005975">
    <property type="term" value="P:carbohydrate metabolic process"/>
    <property type="evidence" value="ECO:0007669"/>
    <property type="project" value="InterPro"/>
</dbReference>
<feature type="active site" description="Proton donor" evidence="5">
    <location>
        <position position="199"/>
    </location>
</feature>
<organism evidence="9 10">
    <name type="scientific">Chitinophaga lutea</name>
    <dbReference type="NCBI Taxonomy" id="2488634"/>
    <lineage>
        <taxon>Bacteria</taxon>
        <taxon>Pseudomonadati</taxon>
        <taxon>Bacteroidota</taxon>
        <taxon>Chitinophagia</taxon>
        <taxon>Chitinophagales</taxon>
        <taxon>Chitinophagaceae</taxon>
        <taxon>Chitinophaga</taxon>
    </lineage>
</organism>
<dbReference type="AlphaFoldDB" id="A0A3N4Q0A3"/>
<accession>A0A3N4Q0A3</accession>
<evidence type="ECO:0000313" key="10">
    <source>
        <dbReference type="Proteomes" id="UP000278351"/>
    </source>
</evidence>
<feature type="active site" description="Proton acceptor" evidence="5">
    <location>
        <position position="31"/>
    </location>
</feature>
<keyword evidence="4 7" id="KW-0326">Glycosidase</keyword>
<comment type="caution">
    <text evidence="9">The sequence shown here is derived from an EMBL/GenBank/DDBJ whole genome shotgun (WGS) entry which is preliminary data.</text>
</comment>
<dbReference type="InterPro" id="IPR006710">
    <property type="entry name" value="Glyco_hydro_43"/>
</dbReference>